<evidence type="ECO:0000313" key="2">
    <source>
        <dbReference type="EMBL" id="KAJ9584081.1"/>
    </source>
</evidence>
<organism evidence="2 3">
    <name type="scientific">Diploptera punctata</name>
    <name type="common">Pacific beetle cockroach</name>
    <dbReference type="NCBI Taxonomy" id="6984"/>
    <lineage>
        <taxon>Eukaryota</taxon>
        <taxon>Metazoa</taxon>
        <taxon>Ecdysozoa</taxon>
        <taxon>Arthropoda</taxon>
        <taxon>Hexapoda</taxon>
        <taxon>Insecta</taxon>
        <taxon>Pterygota</taxon>
        <taxon>Neoptera</taxon>
        <taxon>Polyneoptera</taxon>
        <taxon>Dictyoptera</taxon>
        <taxon>Blattodea</taxon>
        <taxon>Blaberoidea</taxon>
        <taxon>Blaberidae</taxon>
        <taxon>Diplopterinae</taxon>
        <taxon>Diploptera</taxon>
    </lineage>
</organism>
<dbReference type="EMBL" id="JASPKZ010007471">
    <property type="protein sequence ID" value="KAJ9584081.1"/>
    <property type="molecule type" value="Genomic_DNA"/>
</dbReference>
<keyword evidence="3" id="KW-1185">Reference proteome</keyword>
<feature type="non-terminal residue" evidence="2">
    <location>
        <position position="53"/>
    </location>
</feature>
<name>A0AAD8EBL5_DIPPU</name>
<proteinExistence type="predicted"/>
<gene>
    <name evidence="2" type="ORF">L9F63_021575</name>
</gene>
<protein>
    <submittedName>
        <fullName evidence="2">Uncharacterized protein</fullName>
    </submittedName>
</protein>
<dbReference type="AlphaFoldDB" id="A0AAD8EBL5"/>
<reference evidence="2" key="1">
    <citation type="journal article" date="2023" name="IScience">
        <title>Live-bearing cockroach genome reveals convergent evolutionary mechanisms linked to viviparity in insects and beyond.</title>
        <authorList>
            <person name="Fouks B."/>
            <person name="Harrison M.C."/>
            <person name="Mikhailova A.A."/>
            <person name="Marchal E."/>
            <person name="English S."/>
            <person name="Carruthers M."/>
            <person name="Jennings E.C."/>
            <person name="Chiamaka E.L."/>
            <person name="Frigard R.A."/>
            <person name="Pippel M."/>
            <person name="Attardo G.M."/>
            <person name="Benoit J.B."/>
            <person name="Bornberg-Bauer E."/>
            <person name="Tobe S.S."/>
        </authorList>
    </citation>
    <scope>NUCLEOTIDE SEQUENCE</scope>
    <source>
        <strain evidence="2">Stay&amp;Tobe</strain>
    </source>
</reference>
<sequence>DVLPNSISYMNFSTISIKVDIWQRDSENISLLISALLLIFNFSSLYVCKLRYR</sequence>
<feature type="non-terminal residue" evidence="2">
    <location>
        <position position="1"/>
    </location>
</feature>
<feature type="transmembrane region" description="Helical" evidence="1">
    <location>
        <begin position="29"/>
        <end position="48"/>
    </location>
</feature>
<comment type="caution">
    <text evidence="2">The sequence shown here is derived from an EMBL/GenBank/DDBJ whole genome shotgun (WGS) entry which is preliminary data.</text>
</comment>
<evidence type="ECO:0000313" key="3">
    <source>
        <dbReference type="Proteomes" id="UP001233999"/>
    </source>
</evidence>
<keyword evidence="1" id="KW-1133">Transmembrane helix</keyword>
<reference evidence="2" key="2">
    <citation type="submission" date="2023-05" db="EMBL/GenBank/DDBJ databases">
        <authorList>
            <person name="Fouks B."/>
        </authorList>
    </citation>
    <scope>NUCLEOTIDE SEQUENCE</scope>
    <source>
        <strain evidence="2">Stay&amp;Tobe</strain>
        <tissue evidence="2">Testes</tissue>
    </source>
</reference>
<keyword evidence="1" id="KW-0472">Membrane</keyword>
<accession>A0AAD8EBL5</accession>
<dbReference type="Proteomes" id="UP001233999">
    <property type="component" value="Unassembled WGS sequence"/>
</dbReference>
<evidence type="ECO:0000256" key="1">
    <source>
        <dbReference type="SAM" id="Phobius"/>
    </source>
</evidence>
<keyword evidence="1" id="KW-0812">Transmembrane</keyword>